<evidence type="ECO:0000256" key="3">
    <source>
        <dbReference type="RuleBase" id="RU000363"/>
    </source>
</evidence>
<proteinExistence type="inferred from homology"/>
<dbReference type="AlphaFoldDB" id="A0A6N7M0F4"/>
<dbReference type="GO" id="GO:0016020">
    <property type="term" value="C:membrane"/>
    <property type="evidence" value="ECO:0007669"/>
    <property type="project" value="TreeGrafter"/>
</dbReference>
<dbReference type="PANTHER" id="PTHR44196">
    <property type="entry name" value="DEHYDROGENASE/REDUCTASE SDR FAMILY MEMBER 7B"/>
    <property type="match status" value="1"/>
</dbReference>
<name>A0A6N7M0F4_9GAMM</name>
<evidence type="ECO:0000313" key="5">
    <source>
        <dbReference type="Proteomes" id="UP000469421"/>
    </source>
</evidence>
<gene>
    <name evidence="4" type="ORF">GFN93_12085</name>
</gene>
<keyword evidence="5" id="KW-1185">Reference proteome</keyword>
<dbReference type="InterPro" id="IPR036291">
    <property type="entry name" value="NAD(P)-bd_dom_sf"/>
</dbReference>
<evidence type="ECO:0000313" key="4">
    <source>
        <dbReference type="EMBL" id="MQX53991.1"/>
    </source>
</evidence>
<dbReference type="Gene3D" id="3.40.50.720">
    <property type="entry name" value="NAD(P)-binding Rossmann-like Domain"/>
    <property type="match status" value="1"/>
</dbReference>
<comment type="caution">
    <text evidence="4">The sequence shown here is derived from an EMBL/GenBank/DDBJ whole genome shotgun (WGS) entry which is preliminary data.</text>
</comment>
<keyword evidence="2" id="KW-0560">Oxidoreductase</keyword>
<dbReference type="InterPro" id="IPR020904">
    <property type="entry name" value="Sc_DH/Rdtase_CS"/>
</dbReference>
<accession>A0A6N7M0F4</accession>
<dbReference type="PANTHER" id="PTHR44196:SF2">
    <property type="entry name" value="SHORT-CHAIN DEHYDROGENASE-RELATED"/>
    <property type="match status" value="1"/>
</dbReference>
<organism evidence="4 5">
    <name type="scientific">Alcanivorax sediminis</name>
    <dbReference type="NCBI Taxonomy" id="2663008"/>
    <lineage>
        <taxon>Bacteria</taxon>
        <taxon>Pseudomonadati</taxon>
        <taxon>Pseudomonadota</taxon>
        <taxon>Gammaproteobacteria</taxon>
        <taxon>Oceanospirillales</taxon>
        <taxon>Alcanivoracaceae</taxon>
        <taxon>Alcanivorax</taxon>
    </lineage>
</organism>
<comment type="similarity">
    <text evidence="1 3">Belongs to the short-chain dehydrogenases/reductases (SDR) family.</text>
</comment>
<protein>
    <submittedName>
        <fullName evidence="4">SDR family NAD(P)-dependent oxidoreductase</fullName>
    </submittedName>
</protein>
<evidence type="ECO:0000256" key="1">
    <source>
        <dbReference type="ARBA" id="ARBA00006484"/>
    </source>
</evidence>
<dbReference type="EMBL" id="WIRE01000001">
    <property type="protein sequence ID" value="MQX53991.1"/>
    <property type="molecule type" value="Genomic_DNA"/>
</dbReference>
<reference evidence="4 5" key="1">
    <citation type="submission" date="2019-10" db="EMBL/GenBank/DDBJ databases">
        <title>Alcanivorax sp.PA15-N-34 draft genome sequence.</title>
        <authorList>
            <person name="Liao X."/>
            <person name="Shao Z."/>
        </authorList>
    </citation>
    <scope>NUCLEOTIDE SEQUENCE [LARGE SCALE GENOMIC DNA]</scope>
    <source>
        <strain evidence="4 5">PA15-N-34</strain>
    </source>
</reference>
<dbReference type="Pfam" id="PF00106">
    <property type="entry name" value="adh_short"/>
    <property type="match status" value="1"/>
</dbReference>
<dbReference type="PROSITE" id="PS00061">
    <property type="entry name" value="ADH_SHORT"/>
    <property type="match status" value="1"/>
</dbReference>
<dbReference type="InterPro" id="IPR002347">
    <property type="entry name" value="SDR_fam"/>
</dbReference>
<evidence type="ECO:0000256" key="2">
    <source>
        <dbReference type="ARBA" id="ARBA00023002"/>
    </source>
</evidence>
<dbReference type="CDD" id="cd05233">
    <property type="entry name" value="SDR_c"/>
    <property type="match status" value="1"/>
</dbReference>
<dbReference type="Proteomes" id="UP000469421">
    <property type="component" value="Unassembled WGS sequence"/>
</dbReference>
<dbReference type="GO" id="GO:0016491">
    <property type="term" value="F:oxidoreductase activity"/>
    <property type="evidence" value="ECO:0007669"/>
    <property type="project" value="UniProtKB-KW"/>
</dbReference>
<dbReference type="PRINTS" id="PR00081">
    <property type="entry name" value="GDHRDH"/>
</dbReference>
<dbReference type="SUPFAM" id="SSF51735">
    <property type="entry name" value="NAD(P)-binding Rossmann-fold domains"/>
    <property type="match status" value="1"/>
</dbReference>
<sequence length="298" mass="32220">MVQKTNRDDPQPLPGKRTISNAMTKRLLMNWAQKTVLVTGGGSGIGKEITRLMINRGAHVIVATLLDEEIQALKQDLPQGRGTLTGIAIDLTSDNAIAGLMNTLEARSLVPTVLVNNAGSGLLGAHKDLDREKMRKVLDLNIQVLTEMCSVFAEKLINRNLGGSILNVASIGAFVPVPHLAAYTASKHYVLSFTHSLAHELAPYGIHVGALCPGITRTKIYDSMGLKTEKQSKGSISDHIDAFAMDADKVALCAIHAIETNKRLALPGINRAAPLFRLLPPRFTSWVLYKFVGDRAVS</sequence>
<dbReference type="PRINTS" id="PR00080">
    <property type="entry name" value="SDRFAMILY"/>
</dbReference>